<evidence type="ECO:0000256" key="3">
    <source>
        <dbReference type="ARBA" id="ARBA00022737"/>
    </source>
</evidence>
<evidence type="ECO:0000259" key="10">
    <source>
        <dbReference type="Pfam" id="PF25019"/>
    </source>
</evidence>
<evidence type="ECO:0008006" key="13">
    <source>
        <dbReference type="Google" id="ProtNLM"/>
    </source>
</evidence>
<evidence type="ECO:0000259" key="9">
    <source>
        <dbReference type="Pfam" id="PF23559"/>
    </source>
</evidence>
<dbReference type="Gene3D" id="3.80.10.10">
    <property type="entry name" value="Ribonuclease Inhibitor"/>
    <property type="match status" value="2"/>
</dbReference>
<dbReference type="InterPro" id="IPR042197">
    <property type="entry name" value="Apaf_helical"/>
</dbReference>
<evidence type="ECO:0000256" key="1">
    <source>
        <dbReference type="ARBA" id="ARBA00008894"/>
    </source>
</evidence>
<accession>A0AAU9LZB8</accession>
<evidence type="ECO:0000313" key="11">
    <source>
        <dbReference type="EMBL" id="CAH1419875.1"/>
    </source>
</evidence>
<keyword evidence="2" id="KW-0433">Leucine-rich repeat</keyword>
<name>A0AAU9LZB8_9ASTR</name>
<dbReference type="FunFam" id="1.10.10.10:FF:000322">
    <property type="entry name" value="Probable disease resistance protein At1g63360"/>
    <property type="match status" value="1"/>
</dbReference>
<dbReference type="AlphaFoldDB" id="A0AAU9LZB8"/>
<dbReference type="SUPFAM" id="SSF52540">
    <property type="entry name" value="P-loop containing nucleoside triphosphate hydrolases"/>
    <property type="match status" value="1"/>
</dbReference>
<dbReference type="GO" id="GO:0006952">
    <property type="term" value="P:defense response"/>
    <property type="evidence" value="ECO:0007669"/>
    <property type="project" value="UniProtKB-KW"/>
</dbReference>
<protein>
    <recommendedName>
        <fullName evidence="13">Disease resistance protein RGA3</fullName>
    </recommendedName>
</protein>
<feature type="domain" description="NB-ARC" evidence="7">
    <location>
        <begin position="172"/>
        <end position="338"/>
    </location>
</feature>
<reference evidence="11 12" key="1">
    <citation type="submission" date="2022-01" db="EMBL/GenBank/DDBJ databases">
        <authorList>
            <person name="Xiong W."/>
            <person name="Schranz E."/>
        </authorList>
    </citation>
    <scope>NUCLEOTIDE SEQUENCE [LARGE SCALE GENOMIC DNA]</scope>
</reference>
<dbReference type="InterPro" id="IPR058922">
    <property type="entry name" value="WHD_DRP"/>
</dbReference>
<dbReference type="EMBL" id="CAKMRJ010000615">
    <property type="protein sequence ID" value="CAH1419875.1"/>
    <property type="molecule type" value="Genomic_DNA"/>
</dbReference>
<dbReference type="Gene3D" id="1.10.10.10">
    <property type="entry name" value="Winged helix-like DNA-binding domain superfamily/Winged helix DNA-binding domain"/>
    <property type="match status" value="1"/>
</dbReference>
<dbReference type="InterPro" id="IPR002182">
    <property type="entry name" value="NB-ARC"/>
</dbReference>
<evidence type="ECO:0000259" key="7">
    <source>
        <dbReference type="Pfam" id="PF00931"/>
    </source>
</evidence>
<organism evidence="11 12">
    <name type="scientific">Lactuca virosa</name>
    <dbReference type="NCBI Taxonomy" id="75947"/>
    <lineage>
        <taxon>Eukaryota</taxon>
        <taxon>Viridiplantae</taxon>
        <taxon>Streptophyta</taxon>
        <taxon>Embryophyta</taxon>
        <taxon>Tracheophyta</taxon>
        <taxon>Spermatophyta</taxon>
        <taxon>Magnoliopsida</taxon>
        <taxon>eudicotyledons</taxon>
        <taxon>Gunneridae</taxon>
        <taxon>Pentapetalae</taxon>
        <taxon>asterids</taxon>
        <taxon>campanulids</taxon>
        <taxon>Asterales</taxon>
        <taxon>Asteraceae</taxon>
        <taxon>Cichorioideae</taxon>
        <taxon>Cichorieae</taxon>
        <taxon>Lactucinae</taxon>
        <taxon>Lactuca</taxon>
    </lineage>
</organism>
<dbReference type="PRINTS" id="PR00364">
    <property type="entry name" value="DISEASERSIST"/>
</dbReference>
<keyword evidence="4" id="KW-0547">Nucleotide-binding</keyword>
<dbReference type="InterPro" id="IPR036388">
    <property type="entry name" value="WH-like_DNA-bd_sf"/>
</dbReference>
<dbReference type="Gene3D" id="1.10.8.430">
    <property type="entry name" value="Helical domain of apoptotic protease-activating factors"/>
    <property type="match status" value="1"/>
</dbReference>
<evidence type="ECO:0000256" key="5">
    <source>
        <dbReference type="ARBA" id="ARBA00022821"/>
    </source>
</evidence>
<keyword evidence="3" id="KW-0677">Repeat</keyword>
<feature type="domain" description="Disease resistance N-terminal" evidence="8">
    <location>
        <begin position="12"/>
        <end position="95"/>
    </location>
</feature>
<dbReference type="Gene3D" id="1.20.5.4130">
    <property type="match status" value="1"/>
</dbReference>
<dbReference type="Pfam" id="PF18052">
    <property type="entry name" value="Rx_N"/>
    <property type="match status" value="1"/>
</dbReference>
<dbReference type="PANTHER" id="PTHR36766">
    <property type="entry name" value="PLANT BROAD-SPECTRUM MILDEW RESISTANCE PROTEIN RPW8"/>
    <property type="match status" value="1"/>
</dbReference>
<dbReference type="GO" id="GO:0043531">
    <property type="term" value="F:ADP binding"/>
    <property type="evidence" value="ECO:0007669"/>
    <property type="project" value="InterPro"/>
</dbReference>
<dbReference type="PANTHER" id="PTHR36766:SF70">
    <property type="entry name" value="DISEASE RESISTANCE PROTEIN RGA4"/>
    <property type="match status" value="1"/>
</dbReference>
<sequence>MVDALVIAADGLLKNVVSIAANEIVLAWGYKEKLNNLHETLDLIRAKLWDAERQTGTEAVMVWLKQLKHVVDEADDVLDEVHYEMLRCAVKKRDRIARKLPYLPSLKKLTFRREMSHKIDNTSKRLFEINKRAHDLGLQNEQPFGVPDSFCRETDPYLDQSTIVVRENDELRIIQLLTESGKEEKLTIVPIVGMGGIGKTTLAKSVYNNQKIEQHFDVRAWLCVSVKIDINKLLAKIYESFAGKEPKSQTRVNIIKDLEKELGSKSYLLVIDDVWDEERAHWDDFRSCMLKVSAHNGSSILVTTRNLQIGTLAMSKEFIFLQGLSDDQCWSMFKDRAFVAGQPPSQELEDIGRDISKKCHGLPLLVNVIGGMLRNYDDKSKWLSIKDSKVWDLEGEGDRVHNSLKLSFDNLPNSIVKQCFACCSIFQKDTVMKGEELVQLWMALGLVQADETRNKEMEDVGNDIVEILVSNLLFQDVKRDEYGSVIGCSMHDLVHDLSSSLLGHESIRLVHPTSDDIVRIPQVKHLSMYRHCRNDVRIDISLKKMSCVVFKENMRARSLHTLFFEGQVEKNISFQRFKWVRIIKFNRCKLSILDESIGELVHLRYLDLSNTAIGYLPKTIGKLYHLQTLKVRGCSHLRKFPQDIQKLISLRDFEFPKNILINNVGRLTSLRSLTSFHVGKEKGHQIQELGPLKHLRRQLHILNLESISSKEEAAQANLTAKKKLYKIEFCWNKDESGNRNDKDVLEGLQPPASVKSLTIYNFSGDNFSAWVTMMAIDVKGRWTSLNKLVEIKLYGCSRCLSLPMLKYLPLLRDLVLRKMDNLTCLSSSLGQGDNVNVTGLMKPLSPSLRSLQLSDMESLEKWIDAETNSSTMLSPVLERLYISGCPKIVLLDESYLHPLVSLKIKDCKRLVSIKSIQGLTSLKTLAIHGCPSLLELPNFHNQRHSLKRLSIIECNKLTSLPPGMFNCFSYLSRLKLGAFSKELHYFPSLQGIERLRNKLHSLELNGWDHWESLPEEIKHLTSLTRLTIQGFGIRGLPIWLVNMSCIQSMLFNSCKGLDKEKIKRVEANVFLDGSRV</sequence>
<dbReference type="GO" id="GO:0051707">
    <property type="term" value="P:response to other organism"/>
    <property type="evidence" value="ECO:0007669"/>
    <property type="project" value="UniProtKB-ARBA"/>
</dbReference>
<comment type="caution">
    <text evidence="11">The sequence shown here is derived from an EMBL/GenBank/DDBJ whole genome shotgun (WGS) entry which is preliminary data.</text>
</comment>
<dbReference type="GO" id="GO:0005524">
    <property type="term" value="F:ATP binding"/>
    <property type="evidence" value="ECO:0007669"/>
    <property type="project" value="UniProtKB-KW"/>
</dbReference>
<keyword evidence="6" id="KW-0067">ATP-binding</keyword>
<dbReference type="InterPro" id="IPR056789">
    <property type="entry name" value="LRR_R13L1-DRL21"/>
</dbReference>
<keyword evidence="12" id="KW-1185">Reference proteome</keyword>
<dbReference type="SUPFAM" id="SSF52058">
    <property type="entry name" value="L domain-like"/>
    <property type="match status" value="2"/>
</dbReference>
<evidence type="ECO:0000256" key="4">
    <source>
        <dbReference type="ARBA" id="ARBA00022741"/>
    </source>
</evidence>
<feature type="domain" description="Disease resistance protein winged helix" evidence="9">
    <location>
        <begin position="425"/>
        <end position="497"/>
    </location>
</feature>
<dbReference type="Proteomes" id="UP001157418">
    <property type="component" value="Unassembled WGS sequence"/>
</dbReference>
<comment type="similarity">
    <text evidence="1">Belongs to the disease resistance NB-LRR family.</text>
</comment>
<dbReference type="Pfam" id="PF25019">
    <property type="entry name" value="LRR_R13L1-DRL21"/>
    <property type="match status" value="1"/>
</dbReference>
<keyword evidence="5" id="KW-0611">Plant defense</keyword>
<evidence type="ECO:0000256" key="6">
    <source>
        <dbReference type="ARBA" id="ARBA00022840"/>
    </source>
</evidence>
<dbReference type="InterPro" id="IPR041118">
    <property type="entry name" value="Rx_N"/>
</dbReference>
<proteinExistence type="inferred from homology"/>
<dbReference type="Pfam" id="PF00931">
    <property type="entry name" value="NB-ARC"/>
    <property type="match status" value="1"/>
</dbReference>
<evidence type="ECO:0000256" key="2">
    <source>
        <dbReference type="ARBA" id="ARBA00022614"/>
    </source>
</evidence>
<evidence type="ECO:0000259" key="8">
    <source>
        <dbReference type="Pfam" id="PF18052"/>
    </source>
</evidence>
<feature type="domain" description="R13L1/DRL21-like LRR repeat region" evidence="10">
    <location>
        <begin position="686"/>
        <end position="819"/>
    </location>
</feature>
<dbReference type="Gene3D" id="3.40.50.300">
    <property type="entry name" value="P-loop containing nucleotide triphosphate hydrolases"/>
    <property type="match status" value="1"/>
</dbReference>
<dbReference type="InterPro" id="IPR032675">
    <property type="entry name" value="LRR_dom_sf"/>
</dbReference>
<gene>
    <name evidence="11" type="ORF">LVIROSA_LOCUS7375</name>
</gene>
<dbReference type="InterPro" id="IPR027417">
    <property type="entry name" value="P-loop_NTPase"/>
</dbReference>
<evidence type="ECO:0000313" key="12">
    <source>
        <dbReference type="Proteomes" id="UP001157418"/>
    </source>
</evidence>
<dbReference type="Pfam" id="PF23559">
    <property type="entry name" value="WHD_DRP"/>
    <property type="match status" value="1"/>
</dbReference>